<dbReference type="SMART" id="SM00324">
    <property type="entry name" value="RhoGAP"/>
    <property type="match status" value="1"/>
</dbReference>
<accession>A0A1Y2G5P9</accession>
<feature type="region of interest" description="Disordered" evidence="2">
    <location>
        <begin position="671"/>
        <end position="735"/>
    </location>
</feature>
<comment type="caution">
    <text evidence="4">The sequence shown here is derived from an EMBL/GenBank/DDBJ whole genome shotgun (WGS) entry which is preliminary data.</text>
</comment>
<dbReference type="Gene3D" id="1.20.1270.60">
    <property type="entry name" value="Arfaptin homology (AH) domain/BAR domain"/>
    <property type="match status" value="1"/>
</dbReference>
<keyword evidence="1" id="KW-0343">GTPase activation</keyword>
<dbReference type="Gene3D" id="1.10.555.10">
    <property type="entry name" value="Rho GTPase activation protein"/>
    <property type="match status" value="1"/>
</dbReference>
<dbReference type="CDD" id="cd00159">
    <property type="entry name" value="RhoGAP"/>
    <property type="match status" value="1"/>
</dbReference>
<feature type="compositionally biased region" description="Pro residues" evidence="2">
    <location>
        <begin position="674"/>
        <end position="683"/>
    </location>
</feature>
<dbReference type="EMBL" id="MCGR01000003">
    <property type="protein sequence ID" value="ORY90831.1"/>
    <property type="molecule type" value="Genomic_DNA"/>
</dbReference>
<dbReference type="Pfam" id="PF00620">
    <property type="entry name" value="RhoGAP"/>
    <property type="match status" value="1"/>
</dbReference>
<evidence type="ECO:0000313" key="4">
    <source>
        <dbReference type="EMBL" id="ORY90831.1"/>
    </source>
</evidence>
<feature type="compositionally biased region" description="Basic and acidic residues" evidence="2">
    <location>
        <begin position="129"/>
        <end position="150"/>
    </location>
</feature>
<evidence type="ECO:0000256" key="1">
    <source>
        <dbReference type="ARBA" id="ARBA00022468"/>
    </source>
</evidence>
<sequence>MNDDANVLLSRELDHHLAFFKRRHEIEVEYVESLRKLVNKDPHADDRSLLPPSWRKTSSLVRAETSEETMAHSLRARELDYLVKKLTTLKDDKDRMRRRVKEDSRTTRDAHVDYIAVVERLKRNYERKVEDVQAHEREEQEREREHEKEGSGSGSWPPEHWSGSESSGKGVVDGGNRPRKGSSASSRGDGDSPPMAHGSPPLPAPVFVSGAGSTGTQAHSAYRDPPTGKANVFEAIAKRDWTSDKHRINSLARAVGNLAKGGDANAGGVGLGGGKSHPPRAVRARAAGSKLKREAEQADRDYRDGVWRLETLRLQRARVAAAARTFLIDFAGELSFALKDVLEVHASSLYNVGNAMLKNGETVKKGAHDLNPELEATDFARSLRAHAPEPRVYYKNYFVGECRDLLFGVSLTDYHATHPDLLVPLIVQHCIAFIDAHGIANEGIYRISGKQSTVQQLVHQIERNEKDFRFEDREDPATVAGLLKLYLRQLPFSLFPFPTADRLAFSADIMKDFEPTIASLARRLRRLAVPNQATLKALVEHLARVVEHEPTNKMTAANLGVIFAPVVFQEEEVATIESAKNSAKDLVMEVLISQHATLFEGLPADLAAGRLSRAPSGSASRALSPARHQTPPFEQQVQQQILKIQQASLQEQQQQQQQQQHVPLQAPLQQLQPLPQPLPPHQLPPNDDRPRLQPSSSADIYDINAARPANSSDPPQPPTSTGAPPPSLLSSPTGS</sequence>
<dbReference type="Proteomes" id="UP000193467">
    <property type="component" value="Unassembled WGS sequence"/>
</dbReference>
<organism evidence="4 5">
    <name type="scientific">Leucosporidium creatinivorum</name>
    <dbReference type="NCBI Taxonomy" id="106004"/>
    <lineage>
        <taxon>Eukaryota</taxon>
        <taxon>Fungi</taxon>
        <taxon>Dikarya</taxon>
        <taxon>Basidiomycota</taxon>
        <taxon>Pucciniomycotina</taxon>
        <taxon>Microbotryomycetes</taxon>
        <taxon>Leucosporidiales</taxon>
        <taxon>Leucosporidium</taxon>
    </lineage>
</organism>
<dbReference type="InterPro" id="IPR000198">
    <property type="entry name" value="RhoGAP_dom"/>
</dbReference>
<protein>
    <recommendedName>
        <fullName evidence="3">Rho-GAP domain-containing protein</fullName>
    </recommendedName>
</protein>
<evidence type="ECO:0000259" key="3">
    <source>
        <dbReference type="PROSITE" id="PS50238"/>
    </source>
</evidence>
<dbReference type="PANTHER" id="PTHR15228:SF25">
    <property type="entry name" value="F-BAR DOMAIN-CONTAINING PROTEIN"/>
    <property type="match status" value="1"/>
</dbReference>
<feature type="domain" description="Rho-GAP" evidence="3">
    <location>
        <begin position="409"/>
        <end position="599"/>
    </location>
</feature>
<dbReference type="InterPro" id="IPR008936">
    <property type="entry name" value="Rho_GTPase_activation_prot"/>
</dbReference>
<dbReference type="SUPFAM" id="SSF103657">
    <property type="entry name" value="BAR/IMD domain-like"/>
    <property type="match status" value="1"/>
</dbReference>
<reference evidence="4 5" key="1">
    <citation type="submission" date="2016-07" db="EMBL/GenBank/DDBJ databases">
        <title>Pervasive Adenine N6-methylation of Active Genes in Fungi.</title>
        <authorList>
            <consortium name="DOE Joint Genome Institute"/>
            <person name="Mondo S.J."/>
            <person name="Dannebaum R.O."/>
            <person name="Kuo R.C."/>
            <person name="Labutti K."/>
            <person name="Haridas S."/>
            <person name="Kuo A."/>
            <person name="Salamov A."/>
            <person name="Ahrendt S.R."/>
            <person name="Lipzen A."/>
            <person name="Sullivan W."/>
            <person name="Andreopoulos W.B."/>
            <person name="Clum A."/>
            <person name="Lindquist E."/>
            <person name="Daum C."/>
            <person name="Ramamoorthy G.K."/>
            <person name="Gryganskyi A."/>
            <person name="Culley D."/>
            <person name="Magnuson J.K."/>
            <person name="James T.Y."/>
            <person name="O'Malley M.A."/>
            <person name="Stajich J.E."/>
            <person name="Spatafora J.W."/>
            <person name="Visel A."/>
            <person name="Grigoriev I.V."/>
        </authorList>
    </citation>
    <scope>NUCLEOTIDE SEQUENCE [LARGE SCALE GENOMIC DNA]</scope>
    <source>
        <strain evidence="4 5">62-1032</strain>
    </source>
</reference>
<dbReference type="PANTHER" id="PTHR15228">
    <property type="entry name" value="SPERMATHECAL PHYSIOLOGY VARIANT"/>
    <property type="match status" value="1"/>
</dbReference>
<dbReference type="STRING" id="106004.A0A1Y2G5P9"/>
<dbReference type="AlphaFoldDB" id="A0A1Y2G5P9"/>
<feature type="compositionally biased region" description="Pro residues" evidence="2">
    <location>
        <begin position="714"/>
        <end position="727"/>
    </location>
</feature>
<feature type="region of interest" description="Disordered" evidence="2">
    <location>
        <begin position="129"/>
        <end position="226"/>
    </location>
</feature>
<dbReference type="PROSITE" id="PS50238">
    <property type="entry name" value="RHOGAP"/>
    <property type="match status" value="1"/>
</dbReference>
<keyword evidence="5" id="KW-1185">Reference proteome</keyword>
<dbReference type="InterPro" id="IPR051025">
    <property type="entry name" value="RhoGAP"/>
</dbReference>
<feature type="region of interest" description="Disordered" evidence="2">
    <location>
        <begin position="612"/>
        <end position="639"/>
    </location>
</feature>
<evidence type="ECO:0000313" key="5">
    <source>
        <dbReference type="Proteomes" id="UP000193467"/>
    </source>
</evidence>
<proteinExistence type="predicted"/>
<gene>
    <name evidence="4" type="ORF">BCR35DRAFT_107786</name>
</gene>
<dbReference type="GO" id="GO:0007165">
    <property type="term" value="P:signal transduction"/>
    <property type="evidence" value="ECO:0007669"/>
    <property type="project" value="InterPro"/>
</dbReference>
<dbReference type="InterPro" id="IPR027267">
    <property type="entry name" value="AH/BAR_dom_sf"/>
</dbReference>
<dbReference type="InParanoid" id="A0A1Y2G5P9"/>
<name>A0A1Y2G5P9_9BASI</name>
<dbReference type="SUPFAM" id="SSF48350">
    <property type="entry name" value="GTPase activation domain, GAP"/>
    <property type="match status" value="1"/>
</dbReference>
<evidence type="ECO:0000256" key="2">
    <source>
        <dbReference type="SAM" id="MobiDB-lite"/>
    </source>
</evidence>
<dbReference type="GO" id="GO:0005096">
    <property type="term" value="F:GTPase activator activity"/>
    <property type="evidence" value="ECO:0007669"/>
    <property type="project" value="UniProtKB-KW"/>
</dbReference>
<dbReference type="OrthoDB" id="79452at2759"/>